<evidence type="ECO:0000256" key="1">
    <source>
        <dbReference type="SAM" id="MobiDB-lite"/>
    </source>
</evidence>
<dbReference type="PROSITE" id="PS51186">
    <property type="entry name" value="GNAT"/>
    <property type="match status" value="1"/>
</dbReference>
<feature type="transmembrane region" description="Helical" evidence="2">
    <location>
        <begin position="225"/>
        <end position="246"/>
    </location>
</feature>
<dbReference type="Gene3D" id="3.40.630.30">
    <property type="match status" value="1"/>
</dbReference>
<reference evidence="4 5" key="1">
    <citation type="submission" date="2024-07" db="EMBL/GenBank/DDBJ databases">
        <title>Draft sequence of the Neodothiora populina.</title>
        <authorList>
            <person name="Drown D.D."/>
            <person name="Schuette U.S."/>
            <person name="Buechlein A.B."/>
            <person name="Rusch D.R."/>
            <person name="Winton L.W."/>
            <person name="Adams G.A."/>
        </authorList>
    </citation>
    <scope>NUCLEOTIDE SEQUENCE [LARGE SCALE GENOMIC DNA]</scope>
    <source>
        <strain evidence="4 5">CPC 39397</strain>
    </source>
</reference>
<keyword evidence="2" id="KW-0472">Membrane</keyword>
<dbReference type="Proteomes" id="UP001562354">
    <property type="component" value="Unassembled WGS sequence"/>
</dbReference>
<evidence type="ECO:0000313" key="5">
    <source>
        <dbReference type="Proteomes" id="UP001562354"/>
    </source>
</evidence>
<keyword evidence="5" id="KW-1185">Reference proteome</keyword>
<accession>A0ABR3PBS0</accession>
<evidence type="ECO:0000259" key="3">
    <source>
        <dbReference type="PROSITE" id="PS51186"/>
    </source>
</evidence>
<feature type="transmembrane region" description="Helical" evidence="2">
    <location>
        <begin position="196"/>
        <end position="219"/>
    </location>
</feature>
<sequence length="394" mass="42902">MVPRLRARIGIETLRKELDAAHASQASTTAAKHHRRASTTPSSPSTSSTSSIATFGDIPWTPNGYLSVPSDNPEPLTTQKHYNAATVGDIIPGYRTSAAFLSSLRTNLRLLASPPPSPMTTPPSMRASAASLNGVPEPSPLGNDTTELTPPQTPKDPLDGVPDLGTYITEDEDEKIKALKLVADSIAQMRQTASRVLIFHPLNIAIFTAFLAVVLNYLYKDRSDIGIVFTTGAGLTMASLIAVRWLTGGYLFAAEEYAESKNVIEILDNADVLVTKFGDEIIGAVILGWRGVEAGKSSSPRDSQRGKRRKYRAEIRGWAVRIRYRGKGVGSDLLEEAVHLAKSRGADSIAFAGDHANSKRVLWDFYNAAFDRKERTGMEKLQGLWNTNPKGRKR</sequence>
<dbReference type="EMBL" id="JBFMKM010000010">
    <property type="protein sequence ID" value="KAL1303454.1"/>
    <property type="molecule type" value="Genomic_DNA"/>
</dbReference>
<dbReference type="SUPFAM" id="SSF55729">
    <property type="entry name" value="Acyl-CoA N-acyltransferases (Nat)"/>
    <property type="match status" value="1"/>
</dbReference>
<keyword evidence="2" id="KW-0812">Transmembrane</keyword>
<proteinExistence type="predicted"/>
<protein>
    <recommendedName>
        <fullName evidence="3">N-acetyltransferase domain-containing protein</fullName>
    </recommendedName>
</protein>
<evidence type="ECO:0000313" key="4">
    <source>
        <dbReference type="EMBL" id="KAL1303454.1"/>
    </source>
</evidence>
<dbReference type="InterPro" id="IPR000182">
    <property type="entry name" value="GNAT_dom"/>
</dbReference>
<feature type="compositionally biased region" description="Low complexity" evidence="1">
    <location>
        <begin position="21"/>
        <end position="30"/>
    </location>
</feature>
<keyword evidence="2" id="KW-1133">Transmembrane helix</keyword>
<evidence type="ECO:0000256" key="2">
    <source>
        <dbReference type="SAM" id="Phobius"/>
    </source>
</evidence>
<comment type="caution">
    <text evidence="4">The sequence shown here is derived from an EMBL/GenBank/DDBJ whole genome shotgun (WGS) entry which is preliminary data.</text>
</comment>
<feature type="region of interest" description="Disordered" evidence="1">
    <location>
        <begin position="19"/>
        <end position="54"/>
    </location>
</feature>
<dbReference type="RefSeq" id="XP_069199729.1">
    <property type="nucleotide sequence ID" value="XM_069346854.1"/>
</dbReference>
<feature type="domain" description="N-acetyltransferase" evidence="3">
    <location>
        <begin position="227"/>
        <end position="394"/>
    </location>
</feature>
<name>A0ABR3PBS0_9PEZI</name>
<feature type="compositionally biased region" description="Low complexity" evidence="1">
    <location>
        <begin position="38"/>
        <end position="51"/>
    </location>
</feature>
<dbReference type="InterPro" id="IPR016181">
    <property type="entry name" value="Acyl_CoA_acyltransferase"/>
</dbReference>
<gene>
    <name evidence="4" type="ORF">AAFC00_006842</name>
</gene>
<feature type="region of interest" description="Disordered" evidence="1">
    <location>
        <begin position="112"/>
        <end position="166"/>
    </location>
</feature>
<organism evidence="4 5">
    <name type="scientific">Neodothiora populina</name>
    <dbReference type="NCBI Taxonomy" id="2781224"/>
    <lineage>
        <taxon>Eukaryota</taxon>
        <taxon>Fungi</taxon>
        <taxon>Dikarya</taxon>
        <taxon>Ascomycota</taxon>
        <taxon>Pezizomycotina</taxon>
        <taxon>Dothideomycetes</taxon>
        <taxon>Dothideomycetidae</taxon>
        <taxon>Dothideales</taxon>
        <taxon>Dothioraceae</taxon>
        <taxon>Neodothiora</taxon>
    </lineage>
</organism>
<dbReference type="GeneID" id="95980541"/>
<dbReference type="CDD" id="cd04301">
    <property type="entry name" value="NAT_SF"/>
    <property type="match status" value="1"/>
</dbReference>
<dbReference type="Pfam" id="PF00583">
    <property type="entry name" value="Acetyltransf_1"/>
    <property type="match status" value="1"/>
</dbReference>